<dbReference type="Proteomes" id="UP000001692">
    <property type="component" value="Plasmid pRALTA"/>
</dbReference>
<organism evidence="2 3">
    <name type="scientific">Cupriavidus taiwanensis (strain DSM 17343 / BCRC 17206 / CCUG 44338 / CIP 107171 / LMG 19424 / R1)</name>
    <name type="common">Ralstonia taiwanensis (strain LMG 19424)</name>
    <dbReference type="NCBI Taxonomy" id="977880"/>
    <lineage>
        <taxon>Bacteria</taxon>
        <taxon>Pseudomonadati</taxon>
        <taxon>Pseudomonadota</taxon>
        <taxon>Betaproteobacteria</taxon>
        <taxon>Burkholderiales</taxon>
        <taxon>Burkholderiaceae</taxon>
        <taxon>Cupriavidus</taxon>
    </lineage>
</organism>
<name>B2AJP6_CUPTR</name>
<dbReference type="eggNOG" id="ENOG502Z7IU">
    <property type="taxonomic scope" value="Bacteria"/>
</dbReference>
<dbReference type="NCBIfam" id="TIGR02677">
    <property type="entry name" value="TIGR02677 family protein"/>
    <property type="match status" value="1"/>
</dbReference>
<evidence type="ECO:0000256" key="1">
    <source>
        <dbReference type="SAM" id="MobiDB-lite"/>
    </source>
</evidence>
<geneLocation type="plasmid" evidence="2 3">
    <name>pRALTA</name>
</geneLocation>
<keyword evidence="3" id="KW-1185">Reference proteome</keyword>
<sequence>MASVAGASGAQSDVEPPATAGPSENGASPFRFDAHGTRSAFADARRGQLFSHVSADHATIYRAIMDVFAKAKAQYRLQLRPDEVLTEIALPAGIARPDIDQLTQHLDALVRWGNLEAQQDMARWSSIADFKRNYKIYRLSKPGEAVEAALQRYDEVLRQRAELQTVALADIEQLLRALVALTSSKELDADKVRSTLRELTGVFATMTENAAAFMAGVDRHLNPSDVEVNNVERYKKQLIDYLERFVSDLARRGDTISDLIQALDSHIESMLFAVAERLAPDAAPDAEQDAEQDAARRTWESTDAVLAIRRQWKDRWTGLRGWFVNSNNDPSTADLLRQKARSAIRQLAIAIKEINDRRTGRSDRSTDLRTLAAWFLSCDSETDAHRLARVAFGLNPARHLPLDTAQEEYVPPSTPWAEGPALRICPRLYQLGDGPQRGQLPGVKDRSADRRRIQQLMEDESNQVAEARRRFATALPMRLSELGALNTNEFALFLALLGEALDHQIGPDAPTDILTGDGSLLVRLEPLGADTHAEISTPSGTLAGRDHLITITPAWS</sequence>
<dbReference type="EMBL" id="CU633751">
    <property type="protein sequence ID" value="CAP63723.1"/>
    <property type="molecule type" value="Genomic_DNA"/>
</dbReference>
<gene>
    <name evidence="2" type="ordered locus">pRALTA_0018</name>
</gene>
<dbReference type="HOGENOM" id="CLU_031541_0_0_4"/>
<keyword evidence="2" id="KW-0614">Plasmid</keyword>
<proteinExistence type="predicted"/>
<feature type="region of interest" description="Disordered" evidence="1">
    <location>
        <begin position="1"/>
        <end position="32"/>
    </location>
</feature>
<dbReference type="AlphaFoldDB" id="B2AJP6"/>
<evidence type="ECO:0000313" key="3">
    <source>
        <dbReference type="Proteomes" id="UP000001692"/>
    </source>
</evidence>
<dbReference type="InterPro" id="IPR013493">
    <property type="entry name" value="CHP02677"/>
</dbReference>
<protein>
    <recommendedName>
        <fullName evidence="4">TIGR02677 family protein</fullName>
    </recommendedName>
</protein>
<dbReference type="Pfam" id="PF09660">
    <property type="entry name" value="DUF2397"/>
    <property type="match status" value="1"/>
</dbReference>
<accession>B2AJP6</accession>
<evidence type="ECO:0000313" key="2">
    <source>
        <dbReference type="EMBL" id="CAP63723.1"/>
    </source>
</evidence>
<evidence type="ECO:0008006" key="4">
    <source>
        <dbReference type="Google" id="ProtNLM"/>
    </source>
</evidence>
<dbReference type="KEGG" id="cti:pRALTA_0018"/>
<reference evidence="2 3" key="1">
    <citation type="journal article" date="2008" name="Genome Res.">
        <title>Genome sequence of the beta-rhizobium Cupriavidus taiwanensis and comparative genomics of rhizobia.</title>
        <authorList>
            <person name="Amadou C."/>
            <person name="Pascal G."/>
            <person name="Mangenot S."/>
            <person name="Glew M."/>
            <person name="Bontemps C."/>
            <person name="Capela D."/>
            <person name="Carrere S."/>
            <person name="Cruveiller S."/>
            <person name="Dossat C."/>
            <person name="Lajus A."/>
            <person name="Marchetti M."/>
            <person name="Poinsot V."/>
            <person name="Rouy Z."/>
            <person name="Servin B."/>
            <person name="Saad M."/>
            <person name="Schenowitz C."/>
            <person name="Barbe V."/>
            <person name="Batut J."/>
            <person name="Medigue C."/>
            <person name="Masson-Boivin C."/>
        </authorList>
    </citation>
    <scope>NUCLEOTIDE SEQUENCE [LARGE SCALE GENOMIC DNA]</scope>
    <source>
        <strain evidence="3">DSM 17343 / BCRC 17206 / CCUG 44338 / CIP 107171 / LMG 19424 / R1</strain>
    </source>
</reference>